<dbReference type="EMBL" id="FSRA01000002">
    <property type="protein sequence ID" value="SIO53202.1"/>
    <property type="molecule type" value="Genomic_DNA"/>
</dbReference>
<organism evidence="1 2">
    <name type="scientific">Chitinophaga niabensis</name>
    <dbReference type="NCBI Taxonomy" id="536979"/>
    <lineage>
        <taxon>Bacteria</taxon>
        <taxon>Pseudomonadati</taxon>
        <taxon>Bacteroidota</taxon>
        <taxon>Chitinophagia</taxon>
        <taxon>Chitinophagales</taxon>
        <taxon>Chitinophagaceae</taxon>
        <taxon>Chitinophaga</taxon>
    </lineage>
</organism>
<accession>A0A1N6K9H2</accession>
<dbReference type="Proteomes" id="UP000185003">
    <property type="component" value="Unassembled WGS sequence"/>
</dbReference>
<evidence type="ECO:0000313" key="1">
    <source>
        <dbReference type="EMBL" id="SIO53202.1"/>
    </source>
</evidence>
<evidence type="ECO:0008006" key="3">
    <source>
        <dbReference type="Google" id="ProtNLM"/>
    </source>
</evidence>
<keyword evidence="2" id="KW-1185">Reference proteome</keyword>
<name>A0A1N6K9H2_9BACT</name>
<dbReference type="OrthoDB" id="9963167at2"/>
<dbReference type="PROSITE" id="PS51257">
    <property type="entry name" value="PROKAR_LIPOPROTEIN"/>
    <property type="match status" value="1"/>
</dbReference>
<protein>
    <recommendedName>
        <fullName evidence="3">Lipoprotein</fullName>
    </recommendedName>
</protein>
<evidence type="ECO:0000313" key="2">
    <source>
        <dbReference type="Proteomes" id="UP000185003"/>
    </source>
</evidence>
<dbReference type="RefSeq" id="WP_074242606.1">
    <property type="nucleotide sequence ID" value="NZ_FSRA01000002.1"/>
</dbReference>
<gene>
    <name evidence="1" type="ORF">SAMN04488055_5370</name>
</gene>
<proteinExistence type="predicted"/>
<reference evidence="1 2" key="1">
    <citation type="submission" date="2016-11" db="EMBL/GenBank/DDBJ databases">
        <authorList>
            <person name="Jaros S."/>
            <person name="Januszkiewicz K."/>
            <person name="Wedrychowicz H."/>
        </authorList>
    </citation>
    <scope>NUCLEOTIDE SEQUENCE [LARGE SCALE GENOMIC DNA]</scope>
    <source>
        <strain evidence="1 2">DSM 24787</strain>
    </source>
</reference>
<sequence>MSKIFFPVLFLLFACNEKKLSAAEESFLLQLQDECGCEASLMHDRTAIGNNAGNGVFHIDLINSTVYYCNMDPVELERIANNVARRFAVIMEHKGNYSNIQVEFSQMKKDEVNCSRKFMVRRP</sequence>
<dbReference type="AlphaFoldDB" id="A0A1N6K9H2"/>
<dbReference type="STRING" id="536979.SAMN04488055_5370"/>